<feature type="compositionally biased region" description="Polar residues" evidence="1">
    <location>
        <begin position="517"/>
        <end position="531"/>
    </location>
</feature>
<feature type="compositionally biased region" description="Pro residues" evidence="1">
    <location>
        <begin position="571"/>
        <end position="581"/>
    </location>
</feature>
<gene>
    <name evidence="4" type="primary">LOC111812234</name>
</gene>
<keyword evidence="4" id="KW-0808">Transferase</keyword>
<feature type="compositionally biased region" description="Low complexity" evidence="1">
    <location>
        <begin position="447"/>
        <end position="460"/>
    </location>
</feature>
<evidence type="ECO:0000256" key="1">
    <source>
        <dbReference type="SAM" id="MobiDB-lite"/>
    </source>
</evidence>
<feature type="region of interest" description="Disordered" evidence="1">
    <location>
        <begin position="564"/>
        <end position="603"/>
    </location>
</feature>
<sequence length="766" mass="84881">MASWILLSYSSNGHYDSVYPKQFQSNAAICQAILYEILYKNVFVVDEEALNTAVHLFRTGSKKNKNAVAESVAESEDASIDDMTSIQDRTEEWGAACSIQNIPEGFNQEMEELKSPENPSKMVFPYKVLKALDPETYRNVEFDVWLDSRKELQKSDYMEYAGRQYYLGDKCQVRLESDGRYYNAHIQEVGNDGDSVTVFIEELAEKHVVPLANLKAVTQLIPVSTWNAGHSRKGRGYQKMSAGYVSEMAMSEMDMKQRKKMFKKVRGKDVYMTMPNRGDRLSPPNLQHSMHYGYDPPPPLHYSQTADNVMCSEQFHFQHSSHRQSRGFGVPRDSSRFMNRHISNPKVGLYSEPGNRCCQSFDNFSYRSRSFKRNNRQMHCMNKECLYGFVPENGQMLSGLEETVNFYEVEGDETAYPSLPNHGSPSMMVPATSGYCVPRRGHSSVKQSSNSEEGNSQSDNGRNEEYLYPSEPDYETSGIYNTTASTANMMMGNSPVVAASCASDVPAPVLPNCGAANQASGTPPVSSQNAIQPLFVPPPTQPRPVIASPSYQCHSAAVPAAAGFLPSPTQSLPPPPPPPSPFEVEEASNLPLSPPPYSYDPNGSDLPQDMKVLQYYFNLGLQCYHHSCWHSMVYMPQIQQPHVENYPVYTEPPPLIDQTVPHLYSEIGRADGAQTDAPVNGTFPNADAVPVPHGAVYYPVMSDPYGQPPLPSFDSCLPVVPDYPCIAPCHPIGTAYGGSQIPGAISPGPVGYITSPPSSHYVPQNM</sequence>
<feature type="domain" description="Tudor" evidence="2">
    <location>
        <begin position="164"/>
        <end position="224"/>
    </location>
</feature>
<organism evidence="3 4">
    <name type="scientific">Octodon degus</name>
    <name type="common">Degu</name>
    <name type="synonym">Sciurus degus</name>
    <dbReference type="NCBI Taxonomy" id="10160"/>
    <lineage>
        <taxon>Eukaryota</taxon>
        <taxon>Metazoa</taxon>
        <taxon>Chordata</taxon>
        <taxon>Craniata</taxon>
        <taxon>Vertebrata</taxon>
        <taxon>Euteleostomi</taxon>
        <taxon>Mammalia</taxon>
        <taxon>Eutheria</taxon>
        <taxon>Euarchontoglires</taxon>
        <taxon>Glires</taxon>
        <taxon>Rodentia</taxon>
        <taxon>Hystricomorpha</taxon>
        <taxon>Octodontidae</taxon>
        <taxon>Octodon</taxon>
    </lineage>
</organism>
<evidence type="ECO:0000259" key="2">
    <source>
        <dbReference type="PROSITE" id="PS50304"/>
    </source>
</evidence>
<dbReference type="OrthoDB" id="20273at2759"/>
<evidence type="ECO:0000313" key="4">
    <source>
        <dbReference type="RefSeq" id="XP_023555684.1"/>
    </source>
</evidence>
<protein>
    <submittedName>
        <fullName evidence="4">Bifunctional UDP-N-acetylglucosamine transferase and deubiquitinase ALG13</fullName>
    </submittedName>
</protein>
<dbReference type="AlphaFoldDB" id="A0A6P6D6F7"/>
<dbReference type="CDD" id="cd20447">
    <property type="entry name" value="Tudor_TDRD13"/>
    <property type="match status" value="1"/>
</dbReference>
<dbReference type="PROSITE" id="PS50304">
    <property type="entry name" value="TUDOR"/>
    <property type="match status" value="1"/>
</dbReference>
<evidence type="ECO:0000313" key="3">
    <source>
        <dbReference type="Proteomes" id="UP000515203"/>
    </source>
</evidence>
<dbReference type="InterPro" id="IPR002999">
    <property type="entry name" value="Tudor"/>
</dbReference>
<dbReference type="Gene3D" id="2.30.30.140">
    <property type="match status" value="1"/>
</dbReference>
<keyword evidence="3" id="KW-1185">Reference proteome</keyword>
<dbReference type="GO" id="GO:0016740">
    <property type="term" value="F:transferase activity"/>
    <property type="evidence" value="ECO:0007669"/>
    <property type="project" value="UniProtKB-KW"/>
</dbReference>
<dbReference type="GeneID" id="111812234"/>
<accession>A0A6P6D6F7</accession>
<proteinExistence type="predicted"/>
<reference evidence="4" key="1">
    <citation type="submission" date="2025-08" db="UniProtKB">
        <authorList>
            <consortium name="RefSeq"/>
        </authorList>
    </citation>
    <scope>IDENTIFICATION</scope>
</reference>
<dbReference type="SMART" id="SM00333">
    <property type="entry name" value="TUDOR"/>
    <property type="match status" value="1"/>
</dbReference>
<dbReference type="RefSeq" id="XP_023555684.1">
    <property type="nucleotide sequence ID" value="XM_023699916.1"/>
</dbReference>
<dbReference type="Proteomes" id="UP000515203">
    <property type="component" value="Unplaced"/>
</dbReference>
<dbReference type="SUPFAM" id="SSF63748">
    <property type="entry name" value="Tudor/PWWP/MBT"/>
    <property type="match status" value="1"/>
</dbReference>
<dbReference type="InParanoid" id="A0A6P6D6F7"/>
<feature type="region of interest" description="Disordered" evidence="1">
    <location>
        <begin position="517"/>
        <end position="542"/>
    </location>
</feature>
<name>A0A6P6D6F7_OCTDE</name>
<feature type="region of interest" description="Disordered" evidence="1">
    <location>
        <begin position="438"/>
        <end position="479"/>
    </location>
</feature>
<dbReference type="FunCoup" id="A0A6P6D6F7">
    <property type="interactions" value="1272"/>
</dbReference>